<feature type="region of interest" description="Disordered" evidence="1">
    <location>
        <begin position="1"/>
        <end position="29"/>
    </location>
</feature>
<dbReference type="Proteomes" id="UP001370758">
    <property type="component" value="Unassembled WGS sequence"/>
</dbReference>
<accession>A0AAV9WCD9</accession>
<gene>
    <name evidence="2" type="ORF">TWF481_007698</name>
</gene>
<reference evidence="2 3" key="1">
    <citation type="submission" date="2023-08" db="EMBL/GenBank/DDBJ databases">
        <authorList>
            <person name="Palmer J.M."/>
        </authorList>
    </citation>
    <scope>NUCLEOTIDE SEQUENCE [LARGE SCALE GENOMIC DNA]</scope>
    <source>
        <strain evidence="2 3">TWF481</strain>
    </source>
</reference>
<protein>
    <submittedName>
        <fullName evidence="2">Uncharacterized protein</fullName>
    </submittedName>
</protein>
<evidence type="ECO:0000313" key="2">
    <source>
        <dbReference type="EMBL" id="KAK6505807.1"/>
    </source>
</evidence>
<dbReference type="AlphaFoldDB" id="A0AAV9WCD9"/>
<comment type="caution">
    <text evidence="2">The sequence shown here is derived from an EMBL/GenBank/DDBJ whole genome shotgun (WGS) entry which is preliminary data.</text>
</comment>
<proteinExistence type="predicted"/>
<organism evidence="2 3">
    <name type="scientific">Arthrobotrys musiformis</name>
    <dbReference type="NCBI Taxonomy" id="47236"/>
    <lineage>
        <taxon>Eukaryota</taxon>
        <taxon>Fungi</taxon>
        <taxon>Dikarya</taxon>
        <taxon>Ascomycota</taxon>
        <taxon>Pezizomycotina</taxon>
        <taxon>Orbiliomycetes</taxon>
        <taxon>Orbiliales</taxon>
        <taxon>Orbiliaceae</taxon>
        <taxon>Arthrobotrys</taxon>
    </lineage>
</organism>
<evidence type="ECO:0000313" key="3">
    <source>
        <dbReference type="Proteomes" id="UP001370758"/>
    </source>
</evidence>
<dbReference type="EMBL" id="JAVHJL010000004">
    <property type="protein sequence ID" value="KAK6505807.1"/>
    <property type="molecule type" value="Genomic_DNA"/>
</dbReference>
<keyword evidence="3" id="KW-1185">Reference proteome</keyword>
<sequence length="133" mass="15148">MIAGSDLAVGTTRARSPRTSTDDSDEDVHHSPKIVEFLYRFWTMTSNGYEEVQHLLSTRGPEDKYQGGFERENWERSRKTFTDLLDMVKARVGADILPDRAVLGCWCMVADYLWWDTSPLGVVVIHVEILVGK</sequence>
<name>A0AAV9WCD9_9PEZI</name>
<evidence type="ECO:0000256" key="1">
    <source>
        <dbReference type="SAM" id="MobiDB-lite"/>
    </source>
</evidence>